<dbReference type="EMBL" id="JAGGKT010000025">
    <property type="protein sequence ID" value="MBP1934701.1"/>
    <property type="molecule type" value="Genomic_DNA"/>
</dbReference>
<dbReference type="InterPro" id="IPR004682">
    <property type="entry name" value="TRAP_DctP"/>
</dbReference>
<gene>
    <name evidence="7" type="ORF">J2Z37_004721</name>
</gene>
<keyword evidence="4 6" id="KW-0732">Signal</keyword>
<feature type="signal peptide" evidence="6">
    <location>
        <begin position="1"/>
        <end position="23"/>
    </location>
</feature>
<dbReference type="Proteomes" id="UP001519343">
    <property type="component" value="Unassembled WGS sequence"/>
</dbReference>
<dbReference type="CDD" id="cd13603">
    <property type="entry name" value="PBP2_TRAP_Siap_TeaA_like"/>
    <property type="match status" value="1"/>
</dbReference>
<reference evidence="7 8" key="1">
    <citation type="submission" date="2021-03" db="EMBL/GenBank/DDBJ databases">
        <title>Genomic Encyclopedia of Type Strains, Phase IV (KMG-IV): sequencing the most valuable type-strain genomes for metagenomic binning, comparative biology and taxonomic classification.</title>
        <authorList>
            <person name="Goeker M."/>
        </authorList>
    </citation>
    <scope>NUCLEOTIDE SEQUENCE [LARGE SCALE GENOMIC DNA]</scope>
    <source>
        <strain evidence="7 8">DSM 24738</strain>
    </source>
</reference>
<name>A0ABS4GWR1_9BACL</name>
<evidence type="ECO:0000256" key="3">
    <source>
        <dbReference type="ARBA" id="ARBA00022448"/>
    </source>
</evidence>
<evidence type="ECO:0000256" key="1">
    <source>
        <dbReference type="ARBA" id="ARBA00004196"/>
    </source>
</evidence>
<dbReference type="Pfam" id="PF03480">
    <property type="entry name" value="DctP"/>
    <property type="match status" value="1"/>
</dbReference>
<dbReference type="NCBIfam" id="TIGR00787">
    <property type="entry name" value="dctP"/>
    <property type="match status" value="1"/>
</dbReference>
<feature type="compositionally biased region" description="Polar residues" evidence="5">
    <location>
        <begin position="46"/>
        <end position="56"/>
    </location>
</feature>
<comment type="similarity">
    <text evidence="2">Belongs to the bacterial solute-binding protein 7 family.</text>
</comment>
<protein>
    <submittedName>
        <fullName evidence="7">Tripartite ATP-independent transporter DctP family solute receptor</fullName>
    </submittedName>
</protein>
<evidence type="ECO:0000313" key="7">
    <source>
        <dbReference type="EMBL" id="MBP1934701.1"/>
    </source>
</evidence>
<dbReference type="PANTHER" id="PTHR33376">
    <property type="match status" value="1"/>
</dbReference>
<evidence type="ECO:0000313" key="8">
    <source>
        <dbReference type="Proteomes" id="UP001519343"/>
    </source>
</evidence>
<evidence type="ECO:0000256" key="2">
    <source>
        <dbReference type="ARBA" id="ARBA00009023"/>
    </source>
</evidence>
<evidence type="ECO:0000256" key="6">
    <source>
        <dbReference type="SAM" id="SignalP"/>
    </source>
</evidence>
<comment type="subcellular location">
    <subcellularLocation>
        <location evidence="1">Cell envelope</location>
    </subcellularLocation>
</comment>
<dbReference type="NCBIfam" id="NF037995">
    <property type="entry name" value="TRAP_S1"/>
    <property type="match status" value="1"/>
</dbReference>
<dbReference type="PANTHER" id="PTHR33376:SF4">
    <property type="entry name" value="SIALIC ACID-BINDING PERIPLASMIC PROTEIN SIAP"/>
    <property type="match status" value="1"/>
</dbReference>
<dbReference type="InterPro" id="IPR018389">
    <property type="entry name" value="DctP_fam"/>
</dbReference>
<evidence type="ECO:0000256" key="5">
    <source>
        <dbReference type="SAM" id="MobiDB-lite"/>
    </source>
</evidence>
<dbReference type="Gene3D" id="3.40.190.170">
    <property type="entry name" value="Bacterial extracellular solute-binding protein, family 7"/>
    <property type="match status" value="1"/>
</dbReference>
<dbReference type="PROSITE" id="PS51257">
    <property type="entry name" value="PROKAR_LIPOPROTEIN"/>
    <property type="match status" value="1"/>
</dbReference>
<proteinExistence type="inferred from homology"/>
<keyword evidence="8" id="KW-1185">Reference proteome</keyword>
<dbReference type="PIRSF" id="PIRSF006470">
    <property type="entry name" value="DctB"/>
    <property type="match status" value="1"/>
</dbReference>
<dbReference type="InterPro" id="IPR038404">
    <property type="entry name" value="TRAP_DctP_sf"/>
</dbReference>
<comment type="caution">
    <text evidence="7">The sequence shown here is derived from an EMBL/GenBank/DDBJ whole genome shotgun (WGS) entry which is preliminary data.</text>
</comment>
<accession>A0ABS4GWR1</accession>
<dbReference type="RefSeq" id="WP_209812686.1">
    <property type="nucleotide sequence ID" value="NZ_JAGGKT010000025.1"/>
</dbReference>
<evidence type="ECO:0000256" key="4">
    <source>
        <dbReference type="ARBA" id="ARBA00022729"/>
    </source>
</evidence>
<organism evidence="7 8">
    <name type="scientific">Ammoniphilus resinae</name>
    <dbReference type="NCBI Taxonomy" id="861532"/>
    <lineage>
        <taxon>Bacteria</taxon>
        <taxon>Bacillati</taxon>
        <taxon>Bacillota</taxon>
        <taxon>Bacilli</taxon>
        <taxon>Bacillales</taxon>
        <taxon>Paenibacillaceae</taxon>
        <taxon>Aneurinibacillus group</taxon>
        <taxon>Ammoniphilus</taxon>
    </lineage>
</organism>
<feature type="region of interest" description="Disordered" evidence="5">
    <location>
        <begin position="27"/>
        <end position="63"/>
    </location>
</feature>
<sequence length="373" mass="41154">MINKKYFLSTAIFSMLALSLVTGCGGSTSSSSSGGSNGGASGGSSDNQNYQGTSEKPQAEAPKFEKMTIKFGHSSETSEPTHKAALAFAEKVKERTGGAVEVKVYPAEQIGVERDMIEQTKSGAIQLVFSSPGALGVFNPEIEIFNGPFLWDNWDQAKWVMRESDLGKEVYANLEKDHGLKVLDPAWYWGWRHITANKEIRTPADMVGQKFRVSNVPIFVEMGKAMGASPTPINFSEVYTALQQGVVDSQENPIPTIWAKKFYEVQDYVMMSGHMLQSNHVTANAAWFNGLSPELQQIIQEEITAAGDAMTEMQMEAEISDLEKIKAEGVKIIEDVDKKAFEEATRGVYDLFADKWGADLYDRVQKAKSEFKP</sequence>
<keyword evidence="7" id="KW-0675">Receptor</keyword>
<feature type="chain" id="PRO_5046385730" evidence="6">
    <location>
        <begin position="24"/>
        <end position="373"/>
    </location>
</feature>
<keyword evidence="3" id="KW-0813">Transport</keyword>